<dbReference type="GO" id="GO:0016567">
    <property type="term" value="P:protein ubiquitination"/>
    <property type="evidence" value="ECO:0007669"/>
    <property type="project" value="TreeGrafter"/>
</dbReference>
<feature type="compositionally biased region" description="Basic and acidic residues" evidence="5">
    <location>
        <begin position="195"/>
        <end position="208"/>
    </location>
</feature>
<gene>
    <name evidence="7" type="ORF">CERSUDRAFT_112198</name>
</gene>
<dbReference type="STRING" id="914234.M2QSG0"/>
<dbReference type="InterPro" id="IPR027370">
    <property type="entry name" value="Znf-RING_euk"/>
</dbReference>
<dbReference type="GO" id="GO:0061630">
    <property type="term" value="F:ubiquitin protein ligase activity"/>
    <property type="evidence" value="ECO:0007669"/>
    <property type="project" value="TreeGrafter"/>
</dbReference>
<evidence type="ECO:0000259" key="6">
    <source>
        <dbReference type="PROSITE" id="PS50089"/>
    </source>
</evidence>
<dbReference type="HOGENOM" id="CLU_083670_0_0_1"/>
<dbReference type="PROSITE" id="PS50089">
    <property type="entry name" value="ZF_RING_2"/>
    <property type="match status" value="1"/>
</dbReference>
<dbReference type="Proteomes" id="UP000016930">
    <property type="component" value="Unassembled WGS sequence"/>
</dbReference>
<dbReference type="GO" id="GO:0008270">
    <property type="term" value="F:zinc ion binding"/>
    <property type="evidence" value="ECO:0007669"/>
    <property type="project" value="UniProtKB-KW"/>
</dbReference>
<feature type="region of interest" description="Disordered" evidence="5">
    <location>
        <begin position="181"/>
        <end position="214"/>
    </location>
</feature>
<evidence type="ECO:0000256" key="5">
    <source>
        <dbReference type="SAM" id="MobiDB-lite"/>
    </source>
</evidence>
<keyword evidence="2 4" id="KW-0863">Zinc-finger</keyword>
<dbReference type="OrthoDB" id="8062037at2759"/>
<sequence>MSNRPRARSMTDALRVISFHRDIDRLMNAEADRVDAQLESFSNELPRLKESEIIELGHGDSPCPICLTQFLALVAEEETAMAMDSPAHPVEELGVTRLVQTCGHIFCRKDIRNWMREGRSTCPTCRRPFIAGVEARPTDDSRTIASIQLRPVAWPIRSAADMDLENMPWVEELVIPILDERLGSAQAGSPPRPDSPPDERPDDEDRSHFAGMYS</sequence>
<keyword evidence="8" id="KW-1185">Reference proteome</keyword>
<accession>M2QSG0</accession>
<evidence type="ECO:0000256" key="2">
    <source>
        <dbReference type="ARBA" id="ARBA00022771"/>
    </source>
</evidence>
<evidence type="ECO:0000256" key="3">
    <source>
        <dbReference type="ARBA" id="ARBA00022833"/>
    </source>
</evidence>
<dbReference type="PANTHER" id="PTHR45969:SF69">
    <property type="entry name" value="FINGER DOMAIN PROTEIN, PUTATIVE (AFU_ORTHOLOGUE AFUA_3G12190)-RELATED"/>
    <property type="match status" value="1"/>
</dbReference>
<evidence type="ECO:0000256" key="1">
    <source>
        <dbReference type="ARBA" id="ARBA00022723"/>
    </source>
</evidence>
<dbReference type="InterPro" id="IPR001841">
    <property type="entry name" value="Znf_RING"/>
</dbReference>
<feature type="domain" description="RING-type" evidence="6">
    <location>
        <begin position="63"/>
        <end position="126"/>
    </location>
</feature>
<dbReference type="AlphaFoldDB" id="M2QSG0"/>
<dbReference type="EMBL" id="KB445793">
    <property type="protein sequence ID" value="EMD39963.1"/>
    <property type="molecule type" value="Genomic_DNA"/>
</dbReference>
<dbReference type="InterPro" id="IPR013083">
    <property type="entry name" value="Znf_RING/FYVE/PHD"/>
</dbReference>
<dbReference type="PANTHER" id="PTHR45969">
    <property type="entry name" value="RING ZINC FINGER PROTEIN-RELATED"/>
    <property type="match status" value="1"/>
</dbReference>
<evidence type="ECO:0000256" key="4">
    <source>
        <dbReference type="PROSITE-ProRule" id="PRU00175"/>
    </source>
</evidence>
<evidence type="ECO:0000313" key="8">
    <source>
        <dbReference type="Proteomes" id="UP000016930"/>
    </source>
</evidence>
<dbReference type="Gene3D" id="3.30.40.10">
    <property type="entry name" value="Zinc/RING finger domain, C3HC4 (zinc finger)"/>
    <property type="match status" value="1"/>
</dbReference>
<evidence type="ECO:0000313" key="7">
    <source>
        <dbReference type="EMBL" id="EMD39963.1"/>
    </source>
</evidence>
<keyword evidence="1" id="KW-0479">Metal-binding</keyword>
<keyword evidence="3" id="KW-0862">Zinc</keyword>
<organism evidence="7 8">
    <name type="scientific">Ceriporiopsis subvermispora (strain B)</name>
    <name type="common">White-rot fungus</name>
    <name type="synonym">Gelatoporia subvermispora</name>
    <dbReference type="NCBI Taxonomy" id="914234"/>
    <lineage>
        <taxon>Eukaryota</taxon>
        <taxon>Fungi</taxon>
        <taxon>Dikarya</taxon>
        <taxon>Basidiomycota</taxon>
        <taxon>Agaricomycotina</taxon>
        <taxon>Agaricomycetes</taxon>
        <taxon>Polyporales</taxon>
        <taxon>Gelatoporiaceae</taxon>
        <taxon>Gelatoporia</taxon>
    </lineage>
</organism>
<proteinExistence type="predicted"/>
<dbReference type="Pfam" id="PF13445">
    <property type="entry name" value="zf-RING_UBOX"/>
    <property type="match status" value="1"/>
</dbReference>
<protein>
    <recommendedName>
        <fullName evidence="6">RING-type domain-containing protein</fullName>
    </recommendedName>
</protein>
<name>M2QSG0_CERS8</name>
<dbReference type="SUPFAM" id="SSF57850">
    <property type="entry name" value="RING/U-box"/>
    <property type="match status" value="1"/>
</dbReference>
<reference evidence="7 8" key="1">
    <citation type="journal article" date="2012" name="Proc. Natl. Acad. Sci. U.S.A.">
        <title>Comparative genomics of Ceriporiopsis subvermispora and Phanerochaete chrysosporium provide insight into selective ligninolysis.</title>
        <authorList>
            <person name="Fernandez-Fueyo E."/>
            <person name="Ruiz-Duenas F.J."/>
            <person name="Ferreira P."/>
            <person name="Floudas D."/>
            <person name="Hibbett D.S."/>
            <person name="Canessa P."/>
            <person name="Larrondo L.F."/>
            <person name="James T.Y."/>
            <person name="Seelenfreund D."/>
            <person name="Lobos S."/>
            <person name="Polanco R."/>
            <person name="Tello M."/>
            <person name="Honda Y."/>
            <person name="Watanabe T."/>
            <person name="Watanabe T."/>
            <person name="Ryu J.S."/>
            <person name="Kubicek C.P."/>
            <person name="Schmoll M."/>
            <person name="Gaskell J."/>
            <person name="Hammel K.E."/>
            <person name="St John F.J."/>
            <person name="Vanden Wymelenberg A."/>
            <person name="Sabat G."/>
            <person name="Splinter BonDurant S."/>
            <person name="Syed K."/>
            <person name="Yadav J.S."/>
            <person name="Doddapaneni H."/>
            <person name="Subramanian V."/>
            <person name="Lavin J.L."/>
            <person name="Oguiza J.A."/>
            <person name="Perez G."/>
            <person name="Pisabarro A.G."/>
            <person name="Ramirez L."/>
            <person name="Santoyo F."/>
            <person name="Master E."/>
            <person name="Coutinho P.M."/>
            <person name="Henrissat B."/>
            <person name="Lombard V."/>
            <person name="Magnuson J.K."/>
            <person name="Kuees U."/>
            <person name="Hori C."/>
            <person name="Igarashi K."/>
            <person name="Samejima M."/>
            <person name="Held B.W."/>
            <person name="Barry K.W."/>
            <person name="LaButti K.M."/>
            <person name="Lapidus A."/>
            <person name="Lindquist E.A."/>
            <person name="Lucas S.M."/>
            <person name="Riley R."/>
            <person name="Salamov A.A."/>
            <person name="Hoffmeister D."/>
            <person name="Schwenk D."/>
            <person name="Hadar Y."/>
            <person name="Yarden O."/>
            <person name="de Vries R.P."/>
            <person name="Wiebenga A."/>
            <person name="Stenlid J."/>
            <person name="Eastwood D."/>
            <person name="Grigoriev I.V."/>
            <person name="Berka R.M."/>
            <person name="Blanchette R.A."/>
            <person name="Kersten P."/>
            <person name="Martinez A.T."/>
            <person name="Vicuna R."/>
            <person name="Cullen D."/>
        </authorList>
    </citation>
    <scope>NUCLEOTIDE SEQUENCE [LARGE SCALE GENOMIC DNA]</scope>
    <source>
        <strain evidence="7 8">B</strain>
    </source>
</reference>